<dbReference type="SUPFAM" id="SSF52540">
    <property type="entry name" value="P-loop containing nucleoside triphosphate hydrolases"/>
    <property type="match status" value="1"/>
</dbReference>
<dbReference type="InterPro" id="IPR027417">
    <property type="entry name" value="P-loop_NTPase"/>
</dbReference>
<feature type="region of interest" description="Disordered" evidence="1">
    <location>
        <begin position="97"/>
        <end position="233"/>
    </location>
</feature>
<gene>
    <name evidence="3" type="primary">ORF109867</name>
</gene>
<proteinExistence type="predicted"/>
<feature type="compositionally biased region" description="Polar residues" evidence="1">
    <location>
        <begin position="200"/>
        <end position="228"/>
    </location>
</feature>
<dbReference type="Pfam" id="PF00176">
    <property type="entry name" value="SNF2-rel_dom"/>
    <property type="match status" value="1"/>
</dbReference>
<evidence type="ECO:0000256" key="1">
    <source>
        <dbReference type="SAM" id="MobiDB-lite"/>
    </source>
</evidence>
<dbReference type="GO" id="GO:0031508">
    <property type="term" value="P:pericentric heterochromatin formation"/>
    <property type="evidence" value="ECO:0007669"/>
    <property type="project" value="TreeGrafter"/>
</dbReference>
<dbReference type="GO" id="GO:0005524">
    <property type="term" value="F:ATP binding"/>
    <property type="evidence" value="ECO:0007669"/>
    <property type="project" value="InterPro"/>
</dbReference>
<dbReference type="AlphaFoldDB" id="A0A0B7ABK4"/>
<dbReference type="PANTHER" id="PTHR47161:SF1">
    <property type="entry name" value="LYMPHOID-SPECIFIC HELICASE"/>
    <property type="match status" value="1"/>
</dbReference>
<dbReference type="PANTHER" id="PTHR47161">
    <property type="entry name" value="LYMPHOID-SPECIFIC HELICASE"/>
    <property type="match status" value="1"/>
</dbReference>
<dbReference type="GO" id="GO:0005634">
    <property type="term" value="C:nucleus"/>
    <property type="evidence" value="ECO:0007669"/>
    <property type="project" value="TreeGrafter"/>
</dbReference>
<dbReference type="PROSITE" id="PS51192">
    <property type="entry name" value="HELICASE_ATP_BIND_1"/>
    <property type="match status" value="1"/>
</dbReference>
<feature type="compositionally biased region" description="Basic and acidic residues" evidence="1">
    <location>
        <begin position="178"/>
        <end position="194"/>
    </location>
</feature>
<dbReference type="GO" id="GO:0003682">
    <property type="term" value="F:chromatin binding"/>
    <property type="evidence" value="ECO:0007669"/>
    <property type="project" value="TreeGrafter"/>
</dbReference>
<dbReference type="Gene3D" id="3.40.50.10810">
    <property type="entry name" value="Tandem AAA-ATPase domain"/>
    <property type="match status" value="1"/>
</dbReference>
<feature type="non-terminal residue" evidence="3">
    <location>
        <position position="1"/>
    </location>
</feature>
<accession>A0A0B7ABK4</accession>
<feature type="region of interest" description="Disordered" evidence="1">
    <location>
        <begin position="1"/>
        <end position="25"/>
    </location>
</feature>
<name>A0A0B7ABK4_9EUPU</name>
<evidence type="ECO:0000313" key="3">
    <source>
        <dbReference type="EMBL" id="CEK78384.1"/>
    </source>
</evidence>
<organism evidence="3">
    <name type="scientific">Arion vulgaris</name>
    <dbReference type="NCBI Taxonomy" id="1028688"/>
    <lineage>
        <taxon>Eukaryota</taxon>
        <taxon>Metazoa</taxon>
        <taxon>Spiralia</taxon>
        <taxon>Lophotrochozoa</taxon>
        <taxon>Mollusca</taxon>
        <taxon>Gastropoda</taxon>
        <taxon>Heterobranchia</taxon>
        <taxon>Euthyneura</taxon>
        <taxon>Panpulmonata</taxon>
        <taxon>Eupulmonata</taxon>
        <taxon>Stylommatophora</taxon>
        <taxon>Helicina</taxon>
        <taxon>Arionoidea</taxon>
        <taxon>Arionidae</taxon>
        <taxon>Arion</taxon>
    </lineage>
</organism>
<reference evidence="3" key="1">
    <citation type="submission" date="2014-12" db="EMBL/GenBank/DDBJ databases">
        <title>Insight into the proteome of Arion vulgaris.</title>
        <authorList>
            <person name="Aradska J."/>
            <person name="Bulat T."/>
            <person name="Smidak R."/>
            <person name="Sarate P."/>
            <person name="Gangsoo J."/>
            <person name="Sialana F."/>
            <person name="Bilban M."/>
            <person name="Lubec G."/>
        </authorList>
    </citation>
    <scope>NUCLEOTIDE SEQUENCE</scope>
    <source>
        <tissue evidence="3">Skin</tissue>
    </source>
</reference>
<dbReference type="GO" id="GO:0005721">
    <property type="term" value="C:pericentric heterochromatin"/>
    <property type="evidence" value="ECO:0007669"/>
    <property type="project" value="TreeGrafter"/>
</dbReference>
<dbReference type="InterPro" id="IPR014001">
    <property type="entry name" value="Helicase_ATP-bd"/>
</dbReference>
<evidence type="ECO:0000259" key="2">
    <source>
        <dbReference type="PROSITE" id="PS51192"/>
    </source>
</evidence>
<sequence length="394" mass="45171">AVCVSFTDETSDDRSCDSSWTDNTSKQVNPSCFLTDEMLEEEKRLYNQGIEKEEKRIQSEAELLSNLSDQTREKQYERLQFLLTRSTMYTEYLVGRMKKQKEEEEARKARIQKRKLHLEQAEKQKTEQTDPTGEVKERKTNDEGTEQNMERKADKSSGEIKSEESQKLPRRTRGSNKRNMDEMQKCDAVQEPKMKRQRKPPSSTVSPETKTSISNSDVHASVEDTNPGPSDEKLNQVIEDTNSFEVEPELIEKAKTFGVVEEGEKRCLINGEEVSFLQPKLMDGGVLRPYQLEGYSWLKVLYENGVNGILADEMGLGKTVQCVAILSHLVYMGVPGPFLICAPLSTIPNWFAEFERFAPKVPKILYHGQKNTRVHLAKRIRLEHKIREGVLCNL</sequence>
<feature type="compositionally biased region" description="Basic and acidic residues" evidence="1">
    <location>
        <begin position="117"/>
        <end position="167"/>
    </location>
</feature>
<dbReference type="GO" id="GO:0044027">
    <property type="term" value="P:negative regulation of gene expression via chromosomal CpG island methylation"/>
    <property type="evidence" value="ECO:0007669"/>
    <property type="project" value="TreeGrafter"/>
</dbReference>
<dbReference type="InterPro" id="IPR000330">
    <property type="entry name" value="SNF2_N"/>
</dbReference>
<protein>
    <recommendedName>
        <fullName evidence="2">Helicase ATP-binding domain-containing protein</fullName>
    </recommendedName>
</protein>
<dbReference type="GO" id="GO:0006346">
    <property type="term" value="P:DNA methylation-dependent constitutive heterochromatin formation"/>
    <property type="evidence" value="ECO:0007669"/>
    <property type="project" value="TreeGrafter"/>
</dbReference>
<dbReference type="InterPro" id="IPR038718">
    <property type="entry name" value="SNF2-like_sf"/>
</dbReference>
<dbReference type="EMBL" id="HACG01031519">
    <property type="protein sequence ID" value="CEK78384.1"/>
    <property type="molecule type" value="Transcribed_RNA"/>
</dbReference>
<feature type="domain" description="Helicase ATP-binding" evidence="2">
    <location>
        <begin position="299"/>
        <end position="394"/>
    </location>
</feature>